<dbReference type="CDD" id="cd00332">
    <property type="entry name" value="PAL-HAL"/>
    <property type="match status" value="1"/>
</dbReference>
<gene>
    <name evidence="3" type="ORF">TCE0_038r12543</name>
</gene>
<dbReference type="GO" id="GO:0005737">
    <property type="term" value="C:cytoplasm"/>
    <property type="evidence" value="ECO:0007669"/>
    <property type="project" value="InterPro"/>
</dbReference>
<dbReference type="InterPro" id="IPR023144">
    <property type="entry name" value="Phe_NH3-lyase_shielding_dom_sf"/>
</dbReference>
<dbReference type="Gene3D" id="1.10.275.10">
    <property type="entry name" value="Fumarase/aspartase (N-terminal domain)"/>
    <property type="match status" value="1"/>
</dbReference>
<name>A0A0B8MY24_TALPI</name>
<keyword evidence="4" id="KW-1185">Reference proteome</keyword>
<protein>
    <recommendedName>
        <fullName evidence="5">Phenylalanine ammonia-lyase</fullName>
    </recommendedName>
</protein>
<proteinExistence type="inferred from homology"/>
<evidence type="ECO:0000313" key="4">
    <source>
        <dbReference type="Proteomes" id="UP000053095"/>
    </source>
</evidence>
<dbReference type="EMBL" id="DF933834">
    <property type="protein sequence ID" value="GAM40297.1"/>
    <property type="molecule type" value="Genomic_DNA"/>
</dbReference>
<dbReference type="AlphaFoldDB" id="A0A0B8MY24"/>
<dbReference type="GO" id="GO:0006559">
    <property type="term" value="P:L-phenylalanine catabolic process"/>
    <property type="evidence" value="ECO:0007669"/>
    <property type="project" value="InterPro"/>
</dbReference>
<dbReference type="InterPro" id="IPR024083">
    <property type="entry name" value="Fumarase/histidase_N"/>
</dbReference>
<dbReference type="SUPFAM" id="SSF56801">
    <property type="entry name" value="Acetyl-CoA synthetase-like"/>
    <property type="match status" value="1"/>
</dbReference>
<keyword evidence="2" id="KW-0456">Lyase</keyword>
<evidence type="ECO:0000256" key="1">
    <source>
        <dbReference type="ARBA" id="ARBA00007238"/>
    </source>
</evidence>
<reference evidence="4" key="1">
    <citation type="journal article" date="2015" name="Genome Announc.">
        <title>Draft genome sequence of Talaromyces cellulolyticus strain Y-94, a source of lignocellulosic biomass-degrading enzymes.</title>
        <authorList>
            <person name="Fujii T."/>
            <person name="Koike H."/>
            <person name="Sawayama S."/>
            <person name="Yano S."/>
            <person name="Inoue H."/>
        </authorList>
    </citation>
    <scope>NUCLEOTIDE SEQUENCE [LARGE SCALE GENOMIC DNA]</scope>
    <source>
        <strain evidence="4">Y-94</strain>
    </source>
</reference>
<dbReference type="NCBIfam" id="TIGR01226">
    <property type="entry name" value="phe_am_lyase"/>
    <property type="match status" value="1"/>
</dbReference>
<dbReference type="Gene3D" id="1.20.200.10">
    <property type="entry name" value="Fumarase/aspartase (Central domain)"/>
    <property type="match status" value="1"/>
</dbReference>
<dbReference type="SUPFAM" id="SSF48557">
    <property type="entry name" value="L-aspartase-like"/>
    <property type="match status" value="1"/>
</dbReference>
<dbReference type="PANTHER" id="PTHR10362">
    <property type="entry name" value="HISTIDINE AMMONIA-LYASE"/>
    <property type="match status" value="1"/>
</dbReference>
<dbReference type="Gene3D" id="1.10.274.20">
    <property type="entry name" value="Phenylalanine ammonia-lyase 1, domain 3"/>
    <property type="match status" value="1"/>
</dbReference>
<dbReference type="InterPro" id="IPR042099">
    <property type="entry name" value="ANL_N_sf"/>
</dbReference>
<dbReference type="InterPro" id="IPR001106">
    <property type="entry name" value="Aromatic_Lyase"/>
</dbReference>
<dbReference type="InterPro" id="IPR008948">
    <property type="entry name" value="L-Aspartase-like"/>
</dbReference>
<accession>A0A0B8MY24</accession>
<evidence type="ECO:0008006" key="5">
    <source>
        <dbReference type="Google" id="ProtNLM"/>
    </source>
</evidence>
<dbReference type="Pfam" id="PF00221">
    <property type="entry name" value="Lyase_aromatic"/>
    <property type="match status" value="1"/>
</dbReference>
<dbReference type="Proteomes" id="UP000053095">
    <property type="component" value="Unassembled WGS sequence"/>
</dbReference>
<evidence type="ECO:0000313" key="3">
    <source>
        <dbReference type="EMBL" id="GAM40297.1"/>
    </source>
</evidence>
<dbReference type="Gene3D" id="3.40.50.12780">
    <property type="entry name" value="N-terminal domain of ligase-like"/>
    <property type="match status" value="1"/>
</dbReference>
<sequence>MVFQNFKQTHSEWVELQQLLESDKPVIIDGQSLTITGVVAVALYGKHVAVTDDPAILDRVQQSVNILDSELKNGHTVYGVTTGFGGSADTRTSRVESLQVALQQHLNVGILLPSDKGLYSDTPVQPEGLQSHALPVSFVKGMMIVRCNSLIRGHSGVRLTLIQNILTLLEKGMTPVVPLRGSISSSGDLSTLSYIAGMLEGNPDVFVRIGNENSSIYLPADRALQLAGIQPITLQAKEGLGITNGTSPSCAAGCIAIYQAQQLALLTQLLTAMGTEALLGTAHNYHPFISATRPHQGQTEAAANISLLLSGSKLAPNKNPETIGLAQDRYALRTAPQWIGPQLEDLCLAYRQVQAEVNSTTDNPLIDVQTGAIHHGGNFQAVCITSAMEKTLSALQMLGKLLFAQSSELVHNKFNKGLPPNLSSDDPSLSFTAKGFDVNMAAYMSELAYIAHPVSSHIQSAEMHNQSVNSLALISARYAMEAVELVSLMSGTFIYLLCQALDLRCLHLEFVKAAEPAIRQLLKTQFGNLMADKLFDDFAEQSWKALLDRWESLSHLDLEDRVSATIKESLGDIVHSFIHDTNVEDGSAGSQFLLAIEQYQRRAGTTLRTLYDRTRQEFYKNQTTADYLSPSSAKLYTFIRKDLQVPFHRGLIDHPSTSAAIDSESGPGKILGTLAKMPIVMEAPDGLTSRESAKASPKYEPRLLPITIDAIAQSDPSRVLAEFLEAPHHSEETFELTFGLFARVIDRLSWWMSAIGKQAELKTFDTIALAGFLDFRHYAMLILFCSLVTDTSAMERLFQDADVKIFFTTVEKESPPVQRAYPLPTILLPSVEELISPGEVPRFPYSKTYAQAARDPIIDFQSPGSGSTAMRPQWTWTRTYALSADEMCLTITSLMLAGIGAAVFLDVVVVFLPFHVSGYSGDRAASWLKKARCDDAIVFPSFLSLAVDSPALLEQLVMLRKIFWIGAPLTWDIARLLVDRTHLATLWGTTETGYLVSFETDPEDWNYLNIDSEREGIQWAEVTPNRFEMRFIKHEAPAEPQVAFLTLPDADVVPSGGLFSPHPTKPDHWKYAGRPDNIIVVKDMLFDPAGIEKEIESLDSVKGAFVFDIKCAVVCLILELYETPQDTQSAFEAVWPTIQKACDGMPEHQVIQPSRVILARSEKPVPRNHKGEVKRPALADLYEAEMSACYR</sequence>
<dbReference type="GO" id="GO:0016841">
    <property type="term" value="F:ammonia-lyase activity"/>
    <property type="evidence" value="ECO:0007669"/>
    <property type="project" value="InterPro"/>
</dbReference>
<comment type="similarity">
    <text evidence="1 2">Belongs to the PAL/histidase family.</text>
</comment>
<evidence type="ECO:0000256" key="2">
    <source>
        <dbReference type="RuleBase" id="RU003954"/>
    </source>
</evidence>
<organism evidence="3 4">
    <name type="scientific">Talaromyces pinophilus</name>
    <name type="common">Penicillium pinophilum</name>
    <dbReference type="NCBI Taxonomy" id="128442"/>
    <lineage>
        <taxon>Eukaryota</taxon>
        <taxon>Fungi</taxon>
        <taxon>Dikarya</taxon>
        <taxon>Ascomycota</taxon>
        <taxon>Pezizomycotina</taxon>
        <taxon>Eurotiomycetes</taxon>
        <taxon>Eurotiomycetidae</taxon>
        <taxon>Eurotiales</taxon>
        <taxon>Trichocomaceae</taxon>
        <taxon>Talaromyces</taxon>
        <taxon>Talaromyces sect. Talaromyces</taxon>
    </lineage>
</organism>
<dbReference type="Pfam" id="PF23562">
    <property type="entry name" value="AMP-binding_C_3"/>
    <property type="match status" value="1"/>
</dbReference>
<dbReference type="InterPro" id="IPR005922">
    <property type="entry name" value="Phe_NH3-lyase"/>
</dbReference>